<feature type="transmembrane region" description="Helical" evidence="7">
    <location>
        <begin position="363"/>
        <end position="383"/>
    </location>
</feature>
<keyword evidence="10" id="KW-1185">Reference proteome</keyword>
<gene>
    <name evidence="9" type="ORF">SPPG_04297</name>
</gene>
<dbReference type="PANTHER" id="PTHR16133:SF0">
    <property type="entry name" value="ZINC_IRON REGULATED TRANSPORTER-RELATED PROTEIN 102B, ISOFORM E"/>
    <property type="match status" value="1"/>
</dbReference>
<evidence type="ECO:0008006" key="11">
    <source>
        <dbReference type="Google" id="ProtNLM"/>
    </source>
</evidence>
<keyword evidence="6 7" id="KW-0472">Membrane</keyword>
<dbReference type="GeneID" id="27687754"/>
<dbReference type="GO" id="GO:0000139">
    <property type="term" value="C:Golgi membrane"/>
    <property type="evidence" value="ECO:0007669"/>
    <property type="project" value="UniProtKB-SubCell"/>
</dbReference>
<evidence type="ECO:0000256" key="8">
    <source>
        <dbReference type="SAM" id="SignalP"/>
    </source>
</evidence>
<evidence type="ECO:0000256" key="6">
    <source>
        <dbReference type="ARBA" id="ARBA00023136"/>
    </source>
</evidence>
<evidence type="ECO:0000313" key="10">
    <source>
        <dbReference type="Proteomes" id="UP000053201"/>
    </source>
</evidence>
<evidence type="ECO:0000256" key="7">
    <source>
        <dbReference type="SAM" id="Phobius"/>
    </source>
</evidence>
<dbReference type="GO" id="GO:0046873">
    <property type="term" value="F:metal ion transmembrane transporter activity"/>
    <property type="evidence" value="ECO:0007669"/>
    <property type="project" value="InterPro"/>
</dbReference>
<dbReference type="Proteomes" id="UP000053201">
    <property type="component" value="Unassembled WGS sequence"/>
</dbReference>
<dbReference type="Pfam" id="PF02535">
    <property type="entry name" value="Zip"/>
    <property type="match status" value="1"/>
</dbReference>
<keyword evidence="8" id="KW-0732">Signal</keyword>
<feature type="signal peptide" evidence="8">
    <location>
        <begin position="1"/>
        <end position="21"/>
    </location>
</feature>
<evidence type="ECO:0000256" key="4">
    <source>
        <dbReference type="ARBA" id="ARBA00022989"/>
    </source>
</evidence>
<keyword evidence="3 7" id="KW-0812">Transmembrane</keyword>
<accession>A0A0L0HJC3</accession>
<dbReference type="AlphaFoldDB" id="A0A0L0HJC3"/>
<keyword evidence="4 7" id="KW-1133">Transmembrane helix</keyword>
<feature type="transmembrane region" description="Helical" evidence="7">
    <location>
        <begin position="254"/>
        <end position="277"/>
    </location>
</feature>
<reference evidence="9 10" key="1">
    <citation type="submission" date="2009-08" db="EMBL/GenBank/DDBJ databases">
        <title>The Genome Sequence of Spizellomyces punctatus strain DAOM BR117.</title>
        <authorList>
            <consortium name="The Broad Institute Genome Sequencing Platform"/>
            <person name="Russ C."/>
            <person name="Cuomo C."/>
            <person name="Shea T."/>
            <person name="Young S.K."/>
            <person name="Zeng Q."/>
            <person name="Koehrsen M."/>
            <person name="Haas B."/>
            <person name="Borodovsky M."/>
            <person name="Guigo R."/>
            <person name="Alvarado L."/>
            <person name="Berlin A."/>
            <person name="Bochicchio J."/>
            <person name="Borenstein D."/>
            <person name="Chapman S."/>
            <person name="Chen Z."/>
            <person name="Engels R."/>
            <person name="Freedman E."/>
            <person name="Gellesch M."/>
            <person name="Goldberg J."/>
            <person name="Griggs A."/>
            <person name="Gujja S."/>
            <person name="Heiman D."/>
            <person name="Hepburn T."/>
            <person name="Howarth C."/>
            <person name="Jen D."/>
            <person name="Larson L."/>
            <person name="Lewis B."/>
            <person name="Mehta T."/>
            <person name="Park D."/>
            <person name="Pearson M."/>
            <person name="Roberts A."/>
            <person name="Saif S."/>
            <person name="Shenoy N."/>
            <person name="Sisk P."/>
            <person name="Stolte C."/>
            <person name="Sykes S."/>
            <person name="Thomson T."/>
            <person name="Walk T."/>
            <person name="White J."/>
            <person name="Yandava C."/>
            <person name="Burger G."/>
            <person name="Gray M.W."/>
            <person name="Holland P.W.H."/>
            <person name="King N."/>
            <person name="Lang F.B.F."/>
            <person name="Roger A.J."/>
            <person name="Ruiz-Trillo I."/>
            <person name="Lander E."/>
            <person name="Nusbaum C."/>
        </authorList>
    </citation>
    <scope>NUCLEOTIDE SEQUENCE [LARGE SCALE GENOMIC DNA]</scope>
    <source>
        <strain evidence="9 10">DAOM BR117</strain>
    </source>
</reference>
<organism evidence="9 10">
    <name type="scientific">Spizellomyces punctatus (strain DAOM BR117)</name>
    <dbReference type="NCBI Taxonomy" id="645134"/>
    <lineage>
        <taxon>Eukaryota</taxon>
        <taxon>Fungi</taxon>
        <taxon>Fungi incertae sedis</taxon>
        <taxon>Chytridiomycota</taxon>
        <taxon>Chytridiomycota incertae sedis</taxon>
        <taxon>Chytridiomycetes</taxon>
        <taxon>Spizellomycetales</taxon>
        <taxon>Spizellomycetaceae</taxon>
        <taxon>Spizellomyces</taxon>
    </lineage>
</organism>
<evidence type="ECO:0000256" key="5">
    <source>
        <dbReference type="ARBA" id="ARBA00023034"/>
    </source>
</evidence>
<comment type="subcellular location">
    <subcellularLocation>
        <location evidence="1">Endomembrane system</location>
        <topology evidence="1">Multi-pass membrane protein</topology>
    </subcellularLocation>
    <subcellularLocation>
        <location evidence="2">Golgi apparatus membrane</location>
    </subcellularLocation>
</comment>
<feature type="chain" id="PRO_5005540101" description="Zinc/iron permease" evidence="8">
    <location>
        <begin position="22"/>
        <end position="387"/>
    </location>
</feature>
<sequence>MDSFLWLLILSFSMLSGSFLAGNIPLAFHFSEERLRLVSTFGSGMLVGTALIVILPEGVETLYSVQLKNQLAEERAAAVEAGTRHERRSSELGADIISSKQETGLAKRDGQAPSSVSWWDATIPRTSTGRRALQLARRAQQDVEHPRKIAENGEIIEEQSAHTDHHDHSAFEAHRYIGAALAIGFAFMFLIENAGHFGHSHKSSSHIVTVNDFRDVAPYKNTKTAATIGLVVHAAADGIALGAASASDRTSLELIVFLAIMLHKAPSAFGLATFLLAEGHTRKVVRQHLLVFSLAAPLAAIATYTLLFNYGIDDPIIMHKWTGILLLFSAGTFLYVATVHILPEIYVTGKGRSGGGGGHDKKLSLTQIICLLGGIFSPLLLAVEHSH</sequence>
<dbReference type="GO" id="GO:0006829">
    <property type="term" value="P:zinc ion transport"/>
    <property type="evidence" value="ECO:0007669"/>
    <property type="project" value="InterPro"/>
</dbReference>
<dbReference type="RefSeq" id="XP_016609246.1">
    <property type="nucleotide sequence ID" value="XM_016752540.1"/>
</dbReference>
<feature type="transmembrane region" description="Helical" evidence="7">
    <location>
        <begin position="324"/>
        <end position="342"/>
    </location>
</feature>
<evidence type="ECO:0000256" key="2">
    <source>
        <dbReference type="ARBA" id="ARBA00004394"/>
    </source>
</evidence>
<dbReference type="InterPro" id="IPR003689">
    <property type="entry name" value="ZIP"/>
</dbReference>
<evidence type="ECO:0000256" key="3">
    <source>
        <dbReference type="ARBA" id="ARBA00022692"/>
    </source>
</evidence>
<dbReference type="VEuPathDB" id="FungiDB:SPPG_04297"/>
<feature type="transmembrane region" description="Helical" evidence="7">
    <location>
        <begin position="37"/>
        <end position="55"/>
    </location>
</feature>
<dbReference type="OrthoDB" id="19859at2759"/>
<dbReference type="eggNOG" id="KOG3907">
    <property type="taxonomic scope" value="Eukaryota"/>
</dbReference>
<protein>
    <recommendedName>
        <fullName evidence="11">Zinc/iron permease</fullName>
    </recommendedName>
</protein>
<dbReference type="OMA" id="DDFPSIC"/>
<evidence type="ECO:0000256" key="1">
    <source>
        <dbReference type="ARBA" id="ARBA00004127"/>
    </source>
</evidence>
<dbReference type="InParanoid" id="A0A0L0HJC3"/>
<evidence type="ECO:0000313" key="9">
    <source>
        <dbReference type="EMBL" id="KND01207.1"/>
    </source>
</evidence>
<dbReference type="EMBL" id="KQ257455">
    <property type="protein sequence ID" value="KND01207.1"/>
    <property type="molecule type" value="Genomic_DNA"/>
</dbReference>
<name>A0A0L0HJC3_SPIPD</name>
<keyword evidence="5" id="KW-0333">Golgi apparatus</keyword>
<dbReference type="PANTHER" id="PTHR16133">
    <property type="entry name" value="SOLUTE CARRIER FAMILY 39 ZINC TRANSPORTER , MEMBER 9-RELATED"/>
    <property type="match status" value="1"/>
</dbReference>
<feature type="transmembrane region" description="Helical" evidence="7">
    <location>
        <begin position="289"/>
        <end position="312"/>
    </location>
</feature>
<dbReference type="InterPro" id="IPR045891">
    <property type="entry name" value="ZIP9"/>
</dbReference>
<feature type="transmembrane region" description="Helical" evidence="7">
    <location>
        <begin position="173"/>
        <end position="191"/>
    </location>
</feature>
<proteinExistence type="predicted"/>